<gene>
    <name evidence="1" type="ORF">V8G57_05930</name>
</gene>
<dbReference type="RefSeq" id="WP_342828563.1">
    <property type="nucleotide sequence ID" value="NZ_JBANDC010000003.1"/>
</dbReference>
<organism evidence="1 2">
    <name type="scientific">Collimonas rhizosphaerae</name>
    <dbReference type="NCBI Taxonomy" id="3126357"/>
    <lineage>
        <taxon>Bacteria</taxon>
        <taxon>Pseudomonadati</taxon>
        <taxon>Pseudomonadota</taxon>
        <taxon>Betaproteobacteria</taxon>
        <taxon>Burkholderiales</taxon>
        <taxon>Oxalobacteraceae</taxon>
        <taxon>Collimonas</taxon>
    </lineage>
</organism>
<comment type="caution">
    <text evidence="1">The sequence shown here is derived from an EMBL/GenBank/DDBJ whole genome shotgun (WGS) entry which is preliminary data.</text>
</comment>
<proteinExistence type="predicted"/>
<protein>
    <recommendedName>
        <fullName evidence="3">Lipoprotein</fullName>
    </recommendedName>
</protein>
<keyword evidence="2" id="KW-1185">Reference proteome</keyword>
<evidence type="ECO:0000313" key="1">
    <source>
        <dbReference type="EMBL" id="MEM4986925.1"/>
    </source>
</evidence>
<evidence type="ECO:0000313" key="2">
    <source>
        <dbReference type="Proteomes" id="UP001495910"/>
    </source>
</evidence>
<name>A0ABU9PSH7_9BURK</name>
<accession>A0ABU9PSH7</accession>
<dbReference type="EMBL" id="JBANDC010000003">
    <property type="protein sequence ID" value="MEM4986925.1"/>
    <property type="molecule type" value="Genomic_DNA"/>
</dbReference>
<evidence type="ECO:0008006" key="3">
    <source>
        <dbReference type="Google" id="ProtNLM"/>
    </source>
</evidence>
<dbReference type="Proteomes" id="UP001495910">
    <property type="component" value="Unassembled WGS sequence"/>
</dbReference>
<sequence length="57" mass="6641">MSAGMIEFKMAWWFRFYILGVTAMCLLTGCEPQQERSLYWCSKAIRASCNGKRIRIS</sequence>
<reference evidence="1 2" key="1">
    <citation type="submission" date="2024-02" db="EMBL/GenBank/DDBJ databases">
        <title>Draft genome sequence of Collimonas sp. strain H4R21, an effective mineral-weathering bacterial strain isolated from the beech rhizosphere.</title>
        <authorList>
            <person name="Morin E."/>
            <person name="Uroz S."/>
            <person name="Leveau J.H.J."/>
            <person name="Kumar R."/>
            <person name="Rey M.W."/>
            <person name="Pham J."/>
        </authorList>
    </citation>
    <scope>NUCLEOTIDE SEQUENCE [LARGE SCALE GENOMIC DNA]</scope>
    <source>
        <strain evidence="1 2">H4R21</strain>
    </source>
</reference>